<sequence length="461" mass="52321">MDNLNDNLNEDFNGDLAENLNETRKQASGCLRRFSKSIKAVVIAFLILLLLIPMFMIEDMISERGRTQTDAIAEVGQKWSLAQTITGPYINLKYPITQEDNGTKKVTMGNVTLLPDELSIDGQLSTEILQRGIYKVNVYQSELVIKGFFSSEELRKSNVDMDALQYQRAAICLNLTDMRGLSEQVSITLNDSVYMFEPGMDGRGIESMGVHAIVDLSALKDDRKLPYEMKIKLKGSQSIYFTPLGKTTRVALKANWNTPSFDGNYLPEKREITEKDFSAQWQVLNLNRNYPQVFINYQNASIKDIQNSNFGVNLKMPVEQYQQSMRSTKYAILIILLTFTVIFFTEIMEKTRIHALQYLLVGLALCLFYSLLLSMSEHIGFSMAYLVASVLTIMLVGGYMLGIIKRKKPAFIMAGLLSVLYIYVFILIQLETFALLAGSLGLFVILAMVMYFSKKIDWFNE</sequence>
<dbReference type="KEGG" id="bcel:BcellWH2_01146"/>
<reference evidence="1 2" key="1">
    <citation type="journal article" date="2015" name="Science">
        <title>Genetic determinants of in vivo fitness and diet responsiveness in multiple human gut Bacteroides.</title>
        <authorList>
            <person name="Wu M."/>
            <person name="McNulty N.P."/>
            <person name="Rodionov D.A."/>
            <person name="Khoroshkin M.S."/>
            <person name="Griffin N.W."/>
            <person name="Cheng J."/>
            <person name="Latreille P."/>
            <person name="Kerstetter R.A."/>
            <person name="Terrapon N."/>
            <person name="Henrissat B."/>
            <person name="Osterman A.L."/>
            <person name="Gordon J.I."/>
        </authorList>
    </citation>
    <scope>NUCLEOTIDE SEQUENCE [LARGE SCALE GENOMIC DNA]</scope>
    <source>
        <strain evidence="1 2">WH2</strain>
    </source>
</reference>
<dbReference type="PANTHER" id="PTHR30092:SF0">
    <property type="entry name" value="INNER MEMBRANE PROTEIN CRED"/>
    <property type="match status" value="1"/>
</dbReference>
<dbReference type="InterPro" id="IPR010364">
    <property type="entry name" value="Uncharacterised_IM_CreD"/>
</dbReference>
<dbReference type="RefSeq" id="WP_007214607.1">
    <property type="nucleotide sequence ID" value="NZ_CP012801.1"/>
</dbReference>
<accession>A0A0P0G879</accession>
<protein>
    <submittedName>
        <fullName evidence="1">Inner membrane protein CreD</fullName>
    </submittedName>
</protein>
<dbReference type="AlphaFoldDB" id="A0A0P0G879"/>
<evidence type="ECO:0000313" key="1">
    <source>
        <dbReference type="EMBL" id="ALJ58408.1"/>
    </source>
</evidence>
<dbReference type="Proteomes" id="UP000061809">
    <property type="component" value="Chromosome"/>
</dbReference>
<name>A0A0P0G879_9BACE</name>
<dbReference type="GO" id="GO:0005886">
    <property type="term" value="C:plasma membrane"/>
    <property type="evidence" value="ECO:0007669"/>
    <property type="project" value="TreeGrafter"/>
</dbReference>
<dbReference type="EMBL" id="CP012801">
    <property type="protein sequence ID" value="ALJ58408.1"/>
    <property type="molecule type" value="Genomic_DNA"/>
</dbReference>
<dbReference type="PIRSF" id="PIRSF004548">
    <property type="entry name" value="CreD"/>
    <property type="match status" value="1"/>
</dbReference>
<dbReference type="PATRIC" id="fig|246787.4.peg.1182"/>
<evidence type="ECO:0000313" key="2">
    <source>
        <dbReference type="Proteomes" id="UP000061809"/>
    </source>
</evidence>
<dbReference type="Pfam" id="PF06123">
    <property type="entry name" value="CreD"/>
    <property type="match status" value="1"/>
</dbReference>
<dbReference type="NCBIfam" id="NF008712">
    <property type="entry name" value="PRK11715.1-1"/>
    <property type="match status" value="1"/>
</dbReference>
<dbReference type="PANTHER" id="PTHR30092">
    <property type="entry name" value="INNER MEMBRANE PROTEIN CRED"/>
    <property type="match status" value="1"/>
</dbReference>
<organism evidence="1 2">
    <name type="scientific">Bacteroides cellulosilyticus</name>
    <dbReference type="NCBI Taxonomy" id="246787"/>
    <lineage>
        <taxon>Bacteria</taxon>
        <taxon>Pseudomonadati</taxon>
        <taxon>Bacteroidota</taxon>
        <taxon>Bacteroidia</taxon>
        <taxon>Bacteroidales</taxon>
        <taxon>Bacteroidaceae</taxon>
        <taxon>Bacteroides</taxon>
    </lineage>
</organism>
<gene>
    <name evidence="1" type="primary">creD</name>
    <name evidence="1" type="ORF">BcellWH2_01146</name>
</gene>
<proteinExistence type="predicted"/>